<evidence type="ECO:0000259" key="7">
    <source>
        <dbReference type="Pfam" id="PF19038"/>
    </source>
</evidence>
<dbReference type="InterPro" id="IPR043970">
    <property type="entry name" value="FUZ/MON1/HPS1_longin_3"/>
</dbReference>
<feature type="domain" description="FUZ/MON1/HPS1 third Longin" evidence="7">
    <location>
        <begin position="546"/>
        <end position="646"/>
    </location>
</feature>
<dbReference type="Pfam" id="PF19036">
    <property type="entry name" value="Fuz_longin_1"/>
    <property type="match status" value="1"/>
</dbReference>
<keyword evidence="3" id="KW-0926">Vacuole</keyword>
<dbReference type="GO" id="GO:0005774">
    <property type="term" value="C:vacuolar membrane"/>
    <property type="evidence" value="ECO:0007669"/>
    <property type="project" value="UniProtKB-SubCell"/>
</dbReference>
<protein>
    <recommendedName>
        <fullName evidence="2 3">Vacuolar fusion protein MON1</fullName>
    </recommendedName>
</protein>
<feature type="domain" description="FUZ/MON1/HPS1 second Longin" evidence="6">
    <location>
        <begin position="417"/>
        <end position="513"/>
    </location>
</feature>
<dbReference type="OrthoDB" id="272411at2759"/>
<keyword evidence="3" id="KW-0072">Autophagy</keyword>
<feature type="compositionally biased region" description="Basic and acidic residues" evidence="4">
    <location>
        <begin position="145"/>
        <end position="157"/>
    </location>
</feature>
<evidence type="ECO:0000256" key="3">
    <source>
        <dbReference type="RuleBase" id="RU367048"/>
    </source>
</evidence>
<evidence type="ECO:0000259" key="6">
    <source>
        <dbReference type="Pfam" id="PF19037"/>
    </source>
</evidence>
<feature type="region of interest" description="Disordered" evidence="4">
    <location>
        <begin position="1"/>
        <end position="157"/>
    </location>
</feature>
<evidence type="ECO:0000313" key="9">
    <source>
        <dbReference type="Proteomes" id="UP000749646"/>
    </source>
</evidence>
<dbReference type="SUPFAM" id="SSF64356">
    <property type="entry name" value="SNARE-like"/>
    <property type="match status" value="1"/>
</dbReference>
<name>A0A9P6IKP2_9FUNG</name>
<comment type="subcellular location">
    <subcellularLocation>
        <location evidence="3">Endosome</location>
        <location evidence="3">Multivesicular body membrane</location>
        <topology evidence="3">Peripheral membrane protein</topology>
    </subcellularLocation>
    <subcellularLocation>
        <location evidence="1 3">Prevacuolar compartment membrane</location>
        <topology evidence="1 3">Peripheral membrane protein</topology>
    </subcellularLocation>
    <subcellularLocation>
        <location evidence="3">Vacuole membrane</location>
        <topology evidence="3">Peripheral membrane protein</topology>
    </subcellularLocation>
</comment>
<dbReference type="GO" id="GO:0006914">
    <property type="term" value="P:autophagy"/>
    <property type="evidence" value="ECO:0007669"/>
    <property type="project" value="UniProtKB-UniRule"/>
</dbReference>
<proteinExistence type="inferred from homology"/>
<feature type="compositionally biased region" description="Low complexity" evidence="4">
    <location>
        <begin position="40"/>
        <end position="68"/>
    </location>
</feature>
<dbReference type="Pfam" id="PF19037">
    <property type="entry name" value="Fuz_longin_2"/>
    <property type="match status" value="1"/>
</dbReference>
<dbReference type="InterPro" id="IPR004353">
    <property type="entry name" value="Mon1"/>
</dbReference>
<feature type="domain" description="FUZ/MON1/HPS1 first Longin" evidence="5">
    <location>
        <begin position="257"/>
        <end position="379"/>
    </location>
</feature>
<dbReference type="InterPro" id="IPR043971">
    <property type="entry name" value="FUZ/MON1/HPS1_longin_2"/>
</dbReference>
<reference evidence="8" key="1">
    <citation type="journal article" date="2020" name="Fungal Divers.">
        <title>Resolving the Mortierellaceae phylogeny through synthesis of multi-gene phylogenetics and phylogenomics.</title>
        <authorList>
            <person name="Vandepol N."/>
            <person name="Liber J."/>
            <person name="Desiro A."/>
            <person name="Na H."/>
            <person name="Kennedy M."/>
            <person name="Barry K."/>
            <person name="Grigoriev I.V."/>
            <person name="Miller A.N."/>
            <person name="O'Donnell K."/>
            <person name="Stajich J.E."/>
            <person name="Bonito G."/>
        </authorList>
    </citation>
    <scope>NUCLEOTIDE SEQUENCE</scope>
    <source>
        <strain evidence="8">MES-2147</strain>
    </source>
</reference>
<gene>
    <name evidence="8" type="primary">MON1B</name>
    <name evidence="8" type="ORF">BGZ65_003389</name>
</gene>
<evidence type="ECO:0000313" key="8">
    <source>
        <dbReference type="EMBL" id="KAF9935402.1"/>
    </source>
</evidence>
<evidence type="ECO:0000256" key="1">
    <source>
        <dbReference type="ARBA" id="ARBA00004380"/>
    </source>
</evidence>
<keyword evidence="3" id="KW-0472">Membrane</keyword>
<feature type="region of interest" description="Disordered" evidence="4">
    <location>
        <begin position="201"/>
        <end position="230"/>
    </location>
</feature>
<dbReference type="PANTHER" id="PTHR13027:SF7">
    <property type="entry name" value="VACUOLAR FUSION PROTEIN MON1 HOMOLOG"/>
    <property type="match status" value="1"/>
</dbReference>
<comment type="similarity">
    <text evidence="3">Belongs to the MON1/SAND family.</text>
</comment>
<comment type="caution">
    <text evidence="8">The sequence shown here is derived from an EMBL/GenBank/DDBJ whole genome shotgun (WGS) entry which is preliminary data.</text>
</comment>
<dbReference type="GO" id="GO:0016192">
    <property type="term" value="P:vesicle-mediated transport"/>
    <property type="evidence" value="ECO:0007669"/>
    <property type="project" value="InterPro"/>
</dbReference>
<organism evidence="8 9">
    <name type="scientific">Modicella reniformis</name>
    <dbReference type="NCBI Taxonomy" id="1440133"/>
    <lineage>
        <taxon>Eukaryota</taxon>
        <taxon>Fungi</taxon>
        <taxon>Fungi incertae sedis</taxon>
        <taxon>Mucoromycota</taxon>
        <taxon>Mortierellomycotina</taxon>
        <taxon>Mortierellomycetes</taxon>
        <taxon>Mortierellales</taxon>
        <taxon>Mortierellaceae</taxon>
        <taxon>Modicella</taxon>
    </lineage>
</organism>
<feature type="compositionally biased region" description="Basic and acidic residues" evidence="4">
    <location>
        <begin position="123"/>
        <end position="134"/>
    </location>
</feature>
<dbReference type="GO" id="GO:0032585">
    <property type="term" value="C:multivesicular body membrane"/>
    <property type="evidence" value="ECO:0007669"/>
    <property type="project" value="UniProtKB-SubCell"/>
</dbReference>
<dbReference type="Proteomes" id="UP000749646">
    <property type="component" value="Unassembled WGS sequence"/>
</dbReference>
<evidence type="ECO:0000256" key="4">
    <source>
        <dbReference type="SAM" id="MobiDB-lite"/>
    </source>
</evidence>
<evidence type="ECO:0000259" key="5">
    <source>
        <dbReference type="Pfam" id="PF19036"/>
    </source>
</evidence>
<accession>A0A9P6IKP2</accession>
<dbReference type="EMBL" id="JAAAHW010009878">
    <property type="protein sequence ID" value="KAF9935402.1"/>
    <property type="molecule type" value="Genomic_DNA"/>
</dbReference>
<dbReference type="PANTHER" id="PTHR13027">
    <property type="entry name" value="SAND PROTEIN-RELATED"/>
    <property type="match status" value="1"/>
</dbReference>
<comment type="function">
    <text evidence="3">Required for multiple vacuole delivery pathways including the cytoplasm to vacuole transport (Cvt), autophagy, pexophagy and endocytosis.</text>
</comment>
<dbReference type="Pfam" id="PF19038">
    <property type="entry name" value="Fuz_longin_3"/>
    <property type="match status" value="1"/>
</dbReference>
<keyword evidence="9" id="KW-1185">Reference proteome</keyword>
<dbReference type="InterPro" id="IPR011012">
    <property type="entry name" value="Longin-like_dom_sf"/>
</dbReference>
<dbReference type="InterPro" id="IPR043972">
    <property type="entry name" value="FUZ/MON1/HPS1_longin_1"/>
</dbReference>
<keyword evidence="3" id="KW-0967">Endosome</keyword>
<dbReference type="GO" id="GO:0006623">
    <property type="term" value="P:protein targeting to vacuole"/>
    <property type="evidence" value="ECO:0007669"/>
    <property type="project" value="UniProtKB-UniRule"/>
</dbReference>
<dbReference type="PRINTS" id="PR01546">
    <property type="entry name" value="YEAST73DUF"/>
</dbReference>
<dbReference type="AlphaFoldDB" id="A0A9P6IKP2"/>
<keyword evidence="3" id="KW-0653">Protein transport</keyword>
<sequence length="661" mass="74260">MNSFGSNTGGGGLDPTSGFSPADATSPRLMPAKSRPTTALVLDQHQVQQHQDNESLSSDEFMLSSSASPVIKDIEPRKGITSTIHSTKRPLEDFPLSSPEHPRTRHLGSGPDQDPNSDSSDEADGRLTDTDTTDHPPSSALQSLREIEEHDRDDRQIHGIETRFRAILASDQDQNSEAGYSSDPHPEAALNASQIQDKLKVLRPKPSNSSSRPKSRLRRTVSTKSYDSDDISNNYGGYQKHFGDENQTTGSWTAHRKHFFILSSAGKPIYARYGDESRISSYMGVIQALISFFADNDDTIRCINAGQHKFVFVLKTPLYLVCVSRTGESEVQLRDQLGYLYSQIISVLTHSQMTKIFEQRNNFDLRGLIGGTEIFLDSLGKLMNTYAGFMLGAIQCLTMPRALRDKVGAVLGRAKCKPLLYAILLTPTQLITLLRPRKHSMHPADLHLIFNLLSGSTTFESAESWTPICLPRFNNKSFLHAYIHYIAKKVCMVLISPDKDSFHEMSSVRQKVVEELETSGMLTSLESYAAAGSRGGFSVGDTGILGLRHFLYKSRINFQFTMPELTDPYACQSPRKRLLRQYQYMHERMHRKARPLKLLFHNGEHEAMLGWITSNFELYAAFGPFVSKNAVVQMTNKLLKWIRKQEDNLLILNSPNFEKFK</sequence>
<evidence type="ECO:0000256" key="2">
    <source>
        <dbReference type="ARBA" id="ARBA00018132"/>
    </source>
</evidence>
<dbReference type="GO" id="GO:0035658">
    <property type="term" value="C:Mon1-Ccz1 complex"/>
    <property type="evidence" value="ECO:0007669"/>
    <property type="project" value="TreeGrafter"/>
</dbReference>
<keyword evidence="3" id="KW-0813">Transport</keyword>